<keyword evidence="2" id="KW-1185">Reference proteome</keyword>
<organism evidence="1 2">
    <name type="scientific">Lepraria neglecta</name>
    <dbReference type="NCBI Taxonomy" id="209136"/>
    <lineage>
        <taxon>Eukaryota</taxon>
        <taxon>Fungi</taxon>
        <taxon>Dikarya</taxon>
        <taxon>Ascomycota</taxon>
        <taxon>Pezizomycotina</taxon>
        <taxon>Lecanoromycetes</taxon>
        <taxon>OSLEUM clade</taxon>
        <taxon>Lecanoromycetidae</taxon>
        <taxon>Lecanorales</taxon>
        <taxon>Lecanorineae</taxon>
        <taxon>Stereocaulaceae</taxon>
        <taxon>Lepraria</taxon>
    </lineage>
</organism>
<dbReference type="AlphaFoldDB" id="A0AAD9YYK8"/>
<reference evidence="1" key="1">
    <citation type="submission" date="2022-11" db="EMBL/GenBank/DDBJ databases">
        <title>Chromosomal genome sequence assembly and mating type (MAT) locus characterization of the leprose asexual lichenized fungus Lepraria neglecta (Nyl.) Erichsen.</title>
        <authorList>
            <person name="Allen J.L."/>
            <person name="Pfeffer B."/>
        </authorList>
    </citation>
    <scope>NUCLEOTIDE SEQUENCE</scope>
    <source>
        <strain evidence="1">Allen 5258</strain>
    </source>
</reference>
<name>A0AAD9YYK8_9LECA</name>
<comment type="caution">
    <text evidence="1">The sequence shown here is derived from an EMBL/GenBank/DDBJ whole genome shotgun (WGS) entry which is preliminary data.</text>
</comment>
<dbReference type="Proteomes" id="UP001276659">
    <property type="component" value="Unassembled WGS sequence"/>
</dbReference>
<gene>
    <name evidence="1" type="ORF">OEA41_010833</name>
</gene>
<accession>A0AAD9YYK8</accession>
<protein>
    <submittedName>
        <fullName evidence="1">Uncharacterized protein</fullName>
    </submittedName>
</protein>
<sequence>MSGPSALKPSEDLQEWVEKTAISTGATLTVDIRRLEIRRDIQLRPGISLALNKVTGKVAALSQKRGQPRSKSCATCMVGEPFTECVVLPGQLTNKSLDWEQAFKNFNDRDFLTIQKPIVDLNQAFKEFQTLEVRTWTDICRQPGASEYFVQPSGMLDSLLAHHLHQPSMTTTKLKDGATADSSNGCIRMIMNNGYKQGETLIFDHLHRRSKKSDGVKTYPHEILQCHEGFTRQIYESMTSPVVIIYGQTVQERVLRHMQIEHTIFPPWDRADGVFLVLFHEKSFSNAEPGHKIRRIGLFASHPQRLFYEPQDSPIAQMQDKIIGIATEMVPGAVPVIEKYYSKKKWLSNNVTTLKSFAQINTDIPLDEMTSLQDLSLSTSTTGPEPTKRSSSLLRPVLTFSECPHSVKTLLDEVLPSAIQALRSDKSEWKHFSDVPADVLKWLEVVKQSVFPNFEIIELEDISKALDQTLFKSNVHGNGNLSNKKAILKLMLAQQEQLQATSGNYPNLFFVRLEASEVSIKCQKCAEPFPTDESPRWATNRPNYYYMKLVRCHSKTCNGAQRFGVPVDPDIPYLSAKSGSCSQLLQTEARLSTVDLRPFLTQTKDTDIIIES</sequence>
<dbReference type="EMBL" id="JASNWA010000011">
    <property type="protein sequence ID" value="KAK3167706.1"/>
    <property type="molecule type" value="Genomic_DNA"/>
</dbReference>
<evidence type="ECO:0000313" key="1">
    <source>
        <dbReference type="EMBL" id="KAK3167706.1"/>
    </source>
</evidence>
<proteinExistence type="predicted"/>
<evidence type="ECO:0000313" key="2">
    <source>
        <dbReference type="Proteomes" id="UP001276659"/>
    </source>
</evidence>